<comment type="caution">
    <text evidence="2">The sequence shown here is derived from an EMBL/GenBank/DDBJ whole genome shotgun (WGS) entry which is preliminary data.</text>
</comment>
<proteinExistence type="predicted"/>
<evidence type="ECO:0000313" key="3">
    <source>
        <dbReference type="Proteomes" id="UP001623348"/>
    </source>
</evidence>
<dbReference type="AlphaFoldDB" id="A0ABC9WVM4"/>
<dbReference type="EMBL" id="BAAFJT010000004">
    <property type="protein sequence ID" value="GAB0188577.1"/>
    <property type="molecule type" value="Genomic_DNA"/>
</dbReference>
<keyword evidence="1" id="KW-0732">Signal</keyword>
<sequence>MALNLLKRTLLRALCLTGGECGYASLVPWDEEDEEFSKIPRKETQRRERMSTSQMGFLKSQLKKAVGHRKAIVDFCIGDIPGRGYPCQSYRDSSVFVQGTAFRL</sequence>
<name>A0ABC9WVM4_GRUJA</name>
<gene>
    <name evidence="2" type="ORF">GRJ2_001323000</name>
</gene>
<protein>
    <submittedName>
        <fullName evidence="2">Uncharacterized protein</fullName>
    </submittedName>
</protein>
<feature type="signal peptide" evidence="1">
    <location>
        <begin position="1"/>
        <end position="21"/>
    </location>
</feature>
<accession>A0ABC9WVM4</accession>
<organism evidence="2 3">
    <name type="scientific">Grus japonensis</name>
    <name type="common">Japanese crane</name>
    <name type="synonym">Red-crowned crane</name>
    <dbReference type="NCBI Taxonomy" id="30415"/>
    <lineage>
        <taxon>Eukaryota</taxon>
        <taxon>Metazoa</taxon>
        <taxon>Chordata</taxon>
        <taxon>Craniata</taxon>
        <taxon>Vertebrata</taxon>
        <taxon>Euteleostomi</taxon>
        <taxon>Archelosauria</taxon>
        <taxon>Archosauria</taxon>
        <taxon>Dinosauria</taxon>
        <taxon>Saurischia</taxon>
        <taxon>Theropoda</taxon>
        <taxon>Coelurosauria</taxon>
        <taxon>Aves</taxon>
        <taxon>Neognathae</taxon>
        <taxon>Neoaves</taxon>
        <taxon>Gruiformes</taxon>
        <taxon>Gruidae</taxon>
        <taxon>Grus</taxon>
    </lineage>
</organism>
<reference evidence="2 3" key="1">
    <citation type="submission" date="2024-06" db="EMBL/GenBank/DDBJ databases">
        <title>The draft genome of Grus japonensis, version 3.</title>
        <authorList>
            <person name="Nabeshima K."/>
            <person name="Suzuki S."/>
            <person name="Onuma M."/>
        </authorList>
    </citation>
    <scope>NUCLEOTIDE SEQUENCE [LARGE SCALE GENOMIC DNA]</scope>
    <source>
        <strain evidence="2 3">451A</strain>
    </source>
</reference>
<evidence type="ECO:0000313" key="2">
    <source>
        <dbReference type="EMBL" id="GAB0188577.1"/>
    </source>
</evidence>
<feature type="chain" id="PRO_5044849208" evidence="1">
    <location>
        <begin position="22"/>
        <end position="104"/>
    </location>
</feature>
<dbReference type="Proteomes" id="UP001623348">
    <property type="component" value="Unassembled WGS sequence"/>
</dbReference>
<evidence type="ECO:0000256" key="1">
    <source>
        <dbReference type="SAM" id="SignalP"/>
    </source>
</evidence>
<keyword evidence="3" id="KW-1185">Reference proteome</keyword>